<feature type="compositionally biased region" description="Acidic residues" evidence="1">
    <location>
        <begin position="419"/>
        <end position="430"/>
    </location>
</feature>
<dbReference type="SMART" id="SM00240">
    <property type="entry name" value="FHA"/>
    <property type="match status" value="1"/>
</dbReference>
<dbReference type="InterPro" id="IPR008984">
    <property type="entry name" value="SMAD_FHA_dom_sf"/>
</dbReference>
<protein>
    <submittedName>
        <fullName evidence="3">Nuclear inhibitor of protein phosphatase 1</fullName>
    </submittedName>
</protein>
<feature type="compositionally biased region" description="Basic and acidic residues" evidence="1">
    <location>
        <begin position="398"/>
        <end position="409"/>
    </location>
</feature>
<feature type="region of interest" description="Disordered" evidence="1">
    <location>
        <begin position="252"/>
        <end position="280"/>
    </location>
</feature>
<evidence type="ECO:0000313" key="4">
    <source>
        <dbReference type="Proteomes" id="UP000501690"/>
    </source>
</evidence>
<feature type="region of interest" description="Disordered" evidence="1">
    <location>
        <begin position="22"/>
        <end position="68"/>
    </location>
</feature>
<dbReference type="OrthoDB" id="444265at2759"/>
<dbReference type="PANTHER" id="PTHR23308">
    <property type="entry name" value="NUCLEAR INHIBITOR OF PROTEIN PHOSPHATASE-1"/>
    <property type="match status" value="1"/>
</dbReference>
<name>A0A4D6KL42_VIGUN</name>
<dbReference type="Pfam" id="PF00498">
    <property type="entry name" value="FHA"/>
    <property type="match status" value="1"/>
</dbReference>
<sequence>MYGRASSGLDRFKKAQTLEPFSVSVNSSSSRNGAQPPSKVVGHSSAWPPQSHVSGHQSQHQQASQKTVGVEAAPLLGQNQQATQIGGGQSTWQPPDWAIEPRPGVFYLEVLKDGQVLDRINLDRRRNIFGRQIQTCDFVLDHQSVSRQHAAVIPHKNGSVYVIDLGSAHGTFVANERLTKDSPVELEVGQSLRFAASTRTYILRKNDAALFPRPPPPAEINFPPPPDPSDEEAVVAYNTLLNRYGINKADLVSKSGESGSSASGRTKDYQSERPAKRVRKTRVAFRDQVGGELVEVVGISDGADVETEPGPVGVKEGSLVGKYESLVQITVIPKGKEQTSAKEADSSPKGVTDKLQEVLKKIKTPVKTGIYDDLYGESLSTKVGSSWAYSPALSTGERVPDKEDREGSGKSDSNPNTVDGDEDDDDDLFG</sequence>
<feature type="compositionally biased region" description="Basic and acidic residues" evidence="1">
    <location>
        <begin position="265"/>
        <end position="275"/>
    </location>
</feature>
<accession>A0A4D6KL42</accession>
<proteinExistence type="predicted"/>
<dbReference type="Gene3D" id="2.60.200.20">
    <property type="match status" value="1"/>
</dbReference>
<dbReference type="PROSITE" id="PS50006">
    <property type="entry name" value="FHA_DOMAIN"/>
    <property type="match status" value="1"/>
</dbReference>
<evidence type="ECO:0000313" key="3">
    <source>
        <dbReference type="EMBL" id="QCD77320.1"/>
    </source>
</evidence>
<evidence type="ECO:0000259" key="2">
    <source>
        <dbReference type="PROSITE" id="PS50006"/>
    </source>
</evidence>
<evidence type="ECO:0000256" key="1">
    <source>
        <dbReference type="SAM" id="MobiDB-lite"/>
    </source>
</evidence>
<dbReference type="InterPro" id="IPR000253">
    <property type="entry name" value="FHA_dom"/>
</dbReference>
<keyword evidence="4" id="KW-1185">Reference proteome</keyword>
<dbReference type="EMBL" id="CP039345">
    <property type="protein sequence ID" value="QCD77320.1"/>
    <property type="molecule type" value="Genomic_DNA"/>
</dbReference>
<dbReference type="FunFam" id="2.60.200.20:FF:000019">
    <property type="entry name" value="Nuclear inhibitor of protein phosphatase"/>
    <property type="match status" value="1"/>
</dbReference>
<feature type="domain" description="FHA" evidence="2">
    <location>
        <begin position="127"/>
        <end position="178"/>
    </location>
</feature>
<feature type="compositionally biased region" description="Low complexity" evidence="1">
    <location>
        <begin position="50"/>
        <end position="65"/>
    </location>
</feature>
<dbReference type="Gramene" id="Vigun06g148300.1.v1.2">
    <property type="protein sequence ID" value="Vigun06g148300.1.v1.2"/>
    <property type="gene ID" value="Vigun06g148300.v1.2"/>
</dbReference>
<feature type="region of interest" description="Disordered" evidence="1">
    <location>
        <begin position="383"/>
        <end position="430"/>
    </location>
</feature>
<dbReference type="CDD" id="cd22674">
    <property type="entry name" value="FHA_PPP1R8"/>
    <property type="match status" value="1"/>
</dbReference>
<dbReference type="AlphaFoldDB" id="A0A4D6KL42"/>
<reference evidence="3 4" key="1">
    <citation type="submission" date="2019-04" db="EMBL/GenBank/DDBJ databases">
        <title>An improved genome assembly and genetic linkage map for asparagus bean, Vigna unguiculata ssp. sesquipedialis.</title>
        <authorList>
            <person name="Xia Q."/>
            <person name="Zhang R."/>
            <person name="Dong Y."/>
        </authorList>
    </citation>
    <scope>NUCLEOTIDE SEQUENCE [LARGE SCALE GENOMIC DNA]</scope>
    <source>
        <tissue evidence="3">Leaf</tissue>
    </source>
</reference>
<dbReference type="InterPro" id="IPR050923">
    <property type="entry name" value="Cell_Proc_Reg/RNA_Proc"/>
</dbReference>
<dbReference type="SUPFAM" id="SSF49879">
    <property type="entry name" value="SMAD/FHA domain"/>
    <property type="match status" value="1"/>
</dbReference>
<gene>
    <name evidence="3" type="ORF">DEO72_LG1g943</name>
</gene>
<dbReference type="Proteomes" id="UP000501690">
    <property type="component" value="Linkage Group LG1"/>
</dbReference>
<organism evidence="3 4">
    <name type="scientific">Vigna unguiculata</name>
    <name type="common">Cowpea</name>
    <dbReference type="NCBI Taxonomy" id="3917"/>
    <lineage>
        <taxon>Eukaryota</taxon>
        <taxon>Viridiplantae</taxon>
        <taxon>Streptophyta</taxon>
        <taxon>Embryophyta</taxon>
        <taxon>Tracheophyta</taxon>
        <taxon>Spermatophyta</taxon>
        <taxon>Magnoliopsida</taxon>
        <taxon>eudicotyledons</taxon>
        <taxon>Gunneridae</taxon>
        <taxon>Pentapetalae</taxon>
        <taxon>rosids</taxon>
        <taxon>fabids</taxon>
        <taxon>Fabales</taxon>
        <taxon>Fabaceae</taxon>
        <taxon>Papilionoideae</taxon>
        <taxon>50 kb inversion clade</taxon>
        <taxon>NPAAA clade</taxon>
        <taxon>indigoferoid/millettioid clade</taxon>
        <taxon>Phaseoleae</taxon>
        <taxon>Vigna</taxon>
    </lineage>
</organism>
<feature type="compositionally biased region" description="Low complexity" evidence="1">
    <location>
        <begin position="253"/>
        <end position="264"/>
    </location>
</feature>